<dbReference type="Proteomes" id="UP000799755">
    <property type="component" value="Unassembled WGS sequence"/>
</dbReference>
<keyword evidence="2" id="KW-1185">Reference proteome</keyword>
<proteinExistence type="predicted"/>
<evidence type="ECO:0000313" key="1">
    <source>
        <dbReference type="EMBL" id="KAF2472115.1"/>
    </source>
</evidence>
<evidence type="ECO:0000313" key="2">
    <source>
        <dbReference type="Proteomes" id="UP000799755"/>
    </source>
</evidence>
<organism evidence="1 2">
    <name type="scientific">Lindgomyces ingoldianus</name>
    <dbReference type="NCBI Taxonomy" id="673940"/>
    <lineage>
        <taxon>Eukaryota</taxon>
        <taxon>Fungi</taxon>
        <taxon>Dikarya</taxon>
        <taxon>Ascomycota</taxon>
        <taxon>Pezizomycotina</taxon>
        <taxon>Dothideomycetes</taxon>
        <taxon>Pleosporomycetidae</taxon>
        <taxon>Pleosporales</taxon>
        <taxon>Lindgomycetaceae</taxon>
        <taxon>Lindgomyces</taxon>
    </lineage>
</organism>
<dbReference type="EMBL" id="MU003503">
    <property type="protein sequence ID" value="KAF2472115.1"/>
    <property type="molecule type" value="Genomic_DNA"/>
</dbReference>
<name>A0ACB6R1B1_9PLEO</name>
<comment type="caution">
    <text evidence="1">The sequence shown here is derived from an EMBL/GenBank/DDBJ whole genome shotgun (WGS) entry which is preliminary data.</text>
</comment>
<sequence length="76" mass="8537">MANQQDDLLNSLESSLRNALFTFGAESPQYHSIKFMVEEHISKTKLRTCQENPLLSQALGVGKGVVMNLAFRPKEK</sequence>
<reference evidence="1" key="1">
    <citation type="journal article" date="2020" name="Stud. Mycol.">
        <title>101 Dothideomycetes genomes: a test case for predicting lifestyles and emergence of pathogens.</title>
        <authorList>
            <person name="Haridas S."/>
            <person name="Albert R."/>
            <person name="Binder M."/>
            <person name="Bloem J."/>
            <person name="Labutti K."/>
            <person name="Salamov A."/>
            <person name="Andreopoulos B."/>
            <person name="Baker S."/>
            <person name="Barry K."/>
            <person name="Bills G."/>
            <person name="Bluhm B."/>
            <person name="Cannon C."/>
            <person name="Castanera R."/>
            <person name="Culley D."/>
            <person name="Daum C."/>
            <person name="Ezra D."/>
            <person name="Gonzalez J."/>
            <person name="Henrissat B."/>
            <person name="Kuo A."/>
            <person name="Liang C."/>
            <person name="Lipzen A."/>
            <person name="Lutzoni F."/>
            <person name="Magnuson J."/>
            <person name="Mondo S."/>
            <person name="Nolan M."/>
            <person name="Ohm R."/>
            <person name="Pangilinan J."/>
            <person name="Park H.-J."/>
            <person name="Ramirez L."/>
            <person name="Alfaro M."/>
            <person name="Sun H."/>
            <person name="Tritt A."/>
            <person name="Yoshinaga Y."/>
            <person name="Zwiers L.-H."/>
            <person name="Turgeon B."/>
            <person name="Goodwin S."/>
            <person name="Spatafora J."/>
            <person name="Crous P."/>
            <person name="Grigoriev I."/>
        </authorList>
    </citation>
    <scope>NUCLEOTIDE SEQUENCE</scope>
    <source>
        <strain evidence="1">ATCC 200398</strain>
    </source>
</reference>
<protein>
    <submittedName>
        <fullName evidence="1">Uncharacterized protein</fullName>
    </submittedName>
</protein>
<accession>A0ACB6R1B1</accession>
<gene>
    <name evidence="1" type="ORF">BDR25DRAFT_302890</name>
</gene>